<accession>A0AAW3ZH78</accession>
<dbReference type="EMBL" id="JACYTR010000008">
    <property type="protein sequence ID" value="MBD8525376.1"/>
    <property type="molecule type" value="Genomic_DNA"/>
</dbReference>
<keyword evidence="2" id="KW-1185">Reference proteome</keyword>
<dbReference type="AlphaFoldDB" id="A0AAW3ZH78"/>
<reference evidence="1 2" key="1">
    <citation type="submission" date="2020-09" db="EMBL/GenBank/DDBJ databases">
        <title>Pseudoxanthomonas sp. CAU 1598 isolated from sand of Yaerae Beach.</title>
        <authorList>
            <person name="Kim W."/>
        </authorList>
    </citation>
    <scope>NUCLEOTIDE SEQUENCE [LARGE SCALE GENOMIC DNA]</scope>
    <source>
        <strain evidence="1 2">CAU 1598</strain>
    </source>
</reference>
<evidence type="ECO:0000313" key="1">
    <source>
        <dbReference type="EMBL" id="MBD8525376.1"/>
    </source>
</evidence>
<name>A0AAW3ZH78_9GAMM</name>
<proteinExistence type="predicted"/>
<evidence type="ECO:0008006" key="3">
    <source>
        <dbReference type="Google" id="ProtNLM"/>
    </source>
</evidence>
<sequence>MIGLSRSKTELLVLRLEQVMMRVESAFERGDYEAARSAVRNQLEVLHSLHDEGEWSEEQIHRYLAERGLVRSIRDHNYQERIGAALRSMH</sequence>
<gene>
    <name evidence="1" type="ORF">IFO71_06430</name>
</gene>
<dbReference type="RefSeq" id="WP_192028716.1">
    <property type="nucleotide sequence ID" value="NZ_JACYTR010000008.1"/>
</dbReference>
<organism evidence="1 2">
    <name type="scientific">Pseudomarimonas arenosa</name>
    <dbReference type="NCBI Taxonomy" id="2774145"/>
    <lineage>
        <taxon>Bacteria</taxon>
        <taxon>Pseudomonadati</taxon>
        <taxon>Pseudomonadota</taxon>
        <taxon>Gammaproteobacteria</taxon>
        <taxon>Lysobacterales</taxon>
        <taxon>Lysobacteraceae</taxon>
        <taxon>Pseudomarimonas</taxon>
    </lineage>
</organism>
<evidence type="ECO:0000313" key="2">
    <source>
        <dbReference type="Proteomes" id="UP000613768"/>
    </source>
</evidence>
<protein>
    <recommendedName>
        <fullName evidence="3">CopG family transcriptional regulator</fullName>
    </recommendedName>
</protein>
<dbReference type="Proteomes" id="UP000613768">
    <property type="component" value="Unassembled WGS sequence"/>
</dbReference>
<comment type="caution">
    <text evidence="1">The sequence shown here is derived from an EMBL/GenBank/DDBJ whole genome shotgun (WGS) entry which is preliminary data.</text>
</comment>